<dbReference type="GO" id="GO:0030473">
    <property type="term" value="P:nuclear migration along microtubule"/>
    <property type="evidence" value="ECO:0007669"/>
    <property type="project" value="TreeGrafter"/>
</dbReference>
<evidence type="ECO:0000313" key="11">
    <source>
        <dbReference type="Proteomes" id="UP000670152"/>
    </source>
</evidence>
<dbReference type="Pfam" id="PF09779">
    <property type="entry name" value="Ima1_N"/>
    <property type="match status" value="1"/>
</dbReference>
<feature type="transmembrane region" description="Helical" evidence="8">
    <location>
        <begin position="12"/>
        <end position="30"/>
    </location>
</feature>
<feature type="transmembrane region" description="Helical" evidence="8">
    <location>
        <begin position="246"/>
        <end position="263"/>
    </location>
</feature>
<comment type="caution">
    <text evidence="10">The sequence shown here is derived from an EMBL/GenBank/DDBJ whole genome shotgun (WGS) entry which is preliminary data.</text>
</comment>
<evidence type="ECO:0000256" key="2">
    <source>
        <dbReference type="ARBA" id="ARBA00007600"/>
    </source>
</evidence>
<dbReference type="GO" id="GO:0005637">
    <property type="term" value="C:nuclear inner membrane"/>
    <property type="evidence" value="ECO:0007669"/>
    <property type="project" value="UniProtKB-SubCell"/>
</dbReference>
<dbReference type="OrthoDB" id="5966927at2759"/>
<feature type="region of interest" description="Disordered" evidence="7">
    <location>
        <begin position="482"/>
        <end position="506"/>
    </location>
</feature>
<evidence type="ECO:0000256" key="8">
    <source>
        <dbReference type="SAM" id="Phobius"/>
    </source>
</evidence>
<gene>
    <name evidence="10" type="primary">Tmem201</name>
    <name evidence="10" type="ORF">G6Z77_0005200</name>
</gene>
<evidence type="ECO:0000256" key="7">
    <source>
        <dbReference type="SAM" id="MobiDB-lite"/>
    </source>
</evidence>
<protein>
    <submittedName>
        <fullName evidence="10">TM201 protein</fullName>
    </submittedName>
</protein>
<sequence length="631" mass="71490">METNRNAAFDFAAMFAPVLLIFAMFLTMFYKLKARWPVKVNCWFCNENTKVWRQHLNWWLCPWCEQYNGFSKNGDYAYDIPEQYVTSKRHTRYCRLSEDSDSRHVPKDSLCACCNKREGLKLSELANFEPKSEKLFNTELKIFKEYLEARYPLCNSCKSTVRDVLRRQAVWLIRYKMLFFRRKPFKTLVSVILLQNAKKSETVFRVISTILVSMAMYNHDFIWLPISGLFFHLCACWSSSMRKKNSDVLLIFLWSCVITLVSIKDLTTLQNAWLTTEHIVQYRMVAICAFITALVSLRFSLYKSTSTGSVILKKIKLRSRDVISPQLEYNNQNRNNTVPSETNGCIKPSVYAASELSSTEIKFSKSHSAMQKLSTITNDGANGYPNSISQNDSPPDTCLNDSLSSLFLNEDPLKYDRITKTAPAIFERRVYSATSSENLFRKSGSKHRCILSPPKLRSVTQTSWVAGGYWQEGMMTATLPTLSRSSSQSSGFGSVGSSNLAPSREPSVHELDRCSSAASEIWRWSCQTPRPSLHVARHDSPVPRPQSRYSDVTGSHSQAVPSPTVRTIFNTDDHSQESCMHGSDIGDVQNGSVPAYAGHHTTIVTSPGWLSALLCGSLILNMIVLCTTLLR</sequence>
<feature type="transmembrane region" description="Helical" evidence="8">
    <location>
        <begin position="284"/>
        <end position="302"/>
    </location>
</feature>
<dbReference type="PANTHER" id="PTHR28646:SF1">
    <property type="entry name" value="TRANSMEMBRANE PROTEIN 201"/>
    <property type="match status" value="1"/>
</dbReference>
<dbReference type="Proteomes" id="UP000670152">
    <property type="component" value="Unassembled WGS sequence"/>
</dbReference>
<keyword evidence="3 8" id="KW-0812">Transmembrane</keyword>
<evidence type="ECO:0000256" key="5">
    <source>
        <dbReference type="ARBA" id="ARBA00023136"/>
    </source>
</evidence>
<evidence type="ECO:0000256" key="3">
    <source>
        <dbReference type="ARBA" id="ARBA00022692"/>
    </source>
</evidence>
<keyword evidence="4 8" id="KW-1133">Transmembrane helix</keyword>
<feature type="domain" description="Ima1 N-terminal" evidence="9">
    <location>
        <begin position="40"/>
        <end position="161"/>
    </location>
</feature>
<organism evidence="10 11">
    <name type="scientific">Acromyrmex heyeri</name>
    <dbReference type="NCBI Taxonomy" id="230685"/>
    <lineage>
        <taxon>Eukaryota</taxon>
        <taxon>Metazoa</taxon>
        <taxon>Ecdysozoa</taxon>
        <taxon>Arthropoda</taxon>
        <taxon>Hexapoda</taxon>
        <taxon>Insecta</taxon>
        <taxon>Pterygota</taxon>
        <taxon>Neoptera</taxon>
        <taxon>Endopterygota</taxon>
        <taxon>Hymenoptera</taxon>
        <taxon>Apocrita</taxon>
        <taxon>Aculeata</taxon>
        <taxon>Formicoidea</taxon>
        <taxon>Formicidae</taxon>
        <taxon>Myrmicinae</taxon>
        <taxon>Acromyrmex</taxon>
    </lineage>
</organism>
<keyword evidence="11" id="KW-1185">Reference proteome</keyword>
<name>A0A836K887_9HYME</name>
<accession>A0A836K887</accession>
<evidence type="ECO:0000256" key="6">
    <source>
        <dbReference type="ARBA" id="ARBA00023242"/>
    </source>
</evidence>
<feature type="transmembrane region" description="Helical" evidence="8">
    <location>
        <begin position="609"/>
        <end position="630"/>
    </location>
</feature>
<dbReference type="GO" id="GO:0051015">
    <property type="term" value="F:actin filament binding"/>
    <property type="evidence" value="ECO:0007669"/>
    <property type="project" value="TreeGrafter"/>
</dbReference>
<dbReference type="InterPro" id="IPR018617">
    <property type="entry name" value="Ima1_N"/>
</dbReference>
<evidence type="ECO:0000313" key="10">
    <source>
        <dbReference type="EMBL" id="KAG5337647.1"/>
    </source>
</evidence>
<feature type="compositionally biased region" description="Polar residues" evidence="7">
    <location>
        <begin position="547"/>
        <end position="562"/>
    </location>
</feature>
<proteinExistence type="inferred from homology"/>
<feature type="non-terminal residue" evidence="10">
    <location>
        <position position="1"/>
    </location>
</feature>
<keyword evidence="6" id="KW-0539">Nucleus</keyword>
<dbReference type="GO" id="GO:0005521">
    <property type="term" value="F:lamin binding"/>
    <property type="evidence" value="ECO:0007669"/>
    <property type="project" value="TreeGrafter"/>
</dbReference>
<evidence type="ECO:0000259" key="9">
    <source>
        <dbReference type="Pfam" id="PF09779"/>
    </source>
</evidence>
<dbReference type="EMBL" id="JAANIB010003379">
    <property type="protein sequence ID" value="KAG5337647.1"/>
    <property type="molecule type" value="Genomic_DNA"/>
</dbReference>
<dbReference type="AlphaFoldDB" id="A0A836K887"/>
<feature type="region of interest" description="Disordered" evidence="7">
    <location>
        <begin position="533"/>
        <end position="562"/>
    </location>
</feature>
<keyword evidence="5 8" id="KW-0472">Membrane</keyword>
<comment type="subcellular location">
    <subcellularLocation>
        <location evidence="1">Nucleus inner membrane</location>
        <topology evidence="1">Multi-pass membrane protein</topology>
    </subcellularLocation>
</comment>
<feature type="compositionally biased region" description="Low complexity" evidence="7">
    <location>
        <begin position="483"/>
        <end position="498"/>
    </location>
</feature>
<dbReference type="InterPro" id="IPR040041">
    <property type="entry name" value="TMEM201"/>
</dbReference>
<evidence type="ECO:0000256" key="1">
    <source>
        <dbReference type="ARBA" id="ARBA00004473"/>
    </source>
</evidence>
<comment type="similarity">
    <text evidence="2">Belongs to the TMEM201 family.</text>
</comment>
<feature type="non-terminal residue" evidence="10">
    <location>
        <position position="631"/>
    </location>
</feature>
<reference evidence="10 11" key="1">
    <citation type="submission" date="2020-02" db="EMBL/GenBank/DDBJ databases">
        <title>Relaxed selection underlies rapid genomic changes in the transitions from sociality to social parasitism in ants.</title>
        <authorList>
            <person name="Bi X."/>
        </authorList>
    </citation>
    <scope>NUCLEOTIDE SEQUENCE [LARGE SCALE GENOMIC DNA]</scope>
    <source>
        <strain evidence="10">BGI-DK2014b</strain>
        <tissue evidence="10">Whole body</tissue>
    </source>
</reference>
<feature type="transmembrane region" description="Helical" evidence="8">
    <location>
        <begin position="221"/>
        <end position="240"/>
    </location>
</feature>
<dbReference type="PANTHER" id="PTHR28646">
    <property type="entry name" value="TRANSMEMBRANE PROTEIN 201"/>
    <property type="match status" value="1"/>
</dbReference>
<evidence type="ECO:0000256" key="4">
    <source>
        <dbReference type="ARBA" id="ARBA00022989"/>
    </source>
</evidence>